<reference evidence="4 5" key="1">
    <citation type="journal article" name="Sci. Rep.">
        <title>Telomere-to-telomere assembled and centromere annotated genomes of the two main subspecies of the button mushroom Agaricus bisporus reveal especially polymorphic chromosome ends.</title>
        <authorList>
            <person name="Sonnenberg A.S.M."/>
            <person name="Sedaghat-Telgerd N."/>
            <person name="Lavrijssen B."/>
            <person name="Ohm R.A."/>
            <person name="Hendrickx P.M."/>
            <person name="Scholtmeijer K."/>
            <person name="Baars J.J.P."/>
            <person name="van Peer A."/>
        </authorList>
    </citation>
    <scope>NUCLEOTIDE SEQUENCE [LARGE SCALE GENOMIC DNA]</scope>
    <source>
        <strain evidence="4 5">H119_p4</strain>
    </source>
</reference>
<feature type="region of interest" description="Disordered" evidence="1">
    <location>
        <begin position="189"/>
        <end position="223"/>
    </location>
</feature>
<gene>
    <name evidence="4" type="ORF">Agabi119p4_10354</name>
</gene>
<evidence type="ECO:0008006" key="6">
    <source>
        <dbReference type="Google" id="ProtNLM"/>
    </source>
</evidence>
<dbReference type="Proteomes" id="UP000629468">
    <property type="component" value="Unassembled WGS sequence"/>
</dbReference>
<evidence type="ECO:0000256" key="3">
    <source>
        <dbReference type="SAM" id="SignalP"/>
    </source>
</evidence>
<evidence type="ECO:0000256" key="2">
    <source>
        <dbReference type="SAM" id="Phobius"/>
    </source>
</evidence>
<protein>
    <recommendedName>
        <fullName evidence="6">Transmembrane protein</fullName>
    </recommendedName>
</protein>
<sequence>MSLAVVYLAVVALLPVVSLSQSVTEAAVCDVPELNWTFNSVGKSPCEVATTLAVDCADQGFYLIPKLPARARYIGPEIQNSCQCNTVYYSLLSACAACQGAGWISWPRFAMNCTLADISQFPLPLLHDVKVPGWAYADIELSSNNFSLAAAQNLARKRPSPTLTSTLSIVFFSESPESIGIPLAISTSTLEPSSSTTSAFSTTSTAASTPPSGSSTPSSGSSSHAGIIAGSVVGGVFGLALIAGLLVYFLHHHLGHPQNPESASVPPTPFNHGHPGQDVGPPIYAPSPTPFNPNMGEPFSGSFAAAFPSQKFYDPPESAAFPLPAPTAYMPPPGWAAPTSTVSGDTILMDPRPGHVPQL</sequence>
<accession>A0A8H7EWW3</accession>
<proteinExistence type="predicted"/>
<feature type="signal peptide" evidence="3">
    <location>
        <begin position="1"/>
        <end position="20"/>
    </location>
</feature>
<comment type="caution">
    <text evidence="4">The sequence shown here is derived from an EMBL/GenBank/DDBJ whole genome shotgun (WGS) entry which is preliminary data.</text>
</comment>
<dbReference type="AlphaFoldDB" id="A0A8H7EWW3"/>
<organism evidence="4 5">
    <name type="scientific">Agaricus bisporus var. burnettii</name>
    <dbReference type="NCBI Taxonomy" id="192524"/>
    <lineage>
        <taxon>Eukaryota</taxon>
        <taxon>Fungi</taxon>
        <taxon>Dikarya</taxon>
        <taxon>Basidiomycota</taxon>
        <taxon>Agaricomycotina</taxon>
        <taxon>Agaricomycetes</taxon>
        <taxon>Agaricomycetidae</taxon>
        <taxon>Agaricales</taxon>
        <taxon>Agaricineae</taxon>
        <taxon>Agaricaceae</taxon>
        <taxon>Agaricus</taxon>
    </lineage>
</organism>
<name>A0A8H7EWW3_AGABI</name>
<feature type="transmembrane region" description="Helical" evidence="2">
    <location>
        <begin position="225"/>
        <end position="250"/>
    </location>
</feature>
<keyword evidence="2" id="KW-0812">Transmembrane</keyword>
<keyword evidence="3" id="KW-0732">Signal</keyword>
<dbReference type="EMBL" id="JABXXO010000014">
    <property type="protein sequence ID" value="KAF7760945.1"/>
    <property type="molecule type" value="Genomic_DNA"/>
</dbReference>
<evidence type="ECO:0000256" key="1">
    <source>
        <dbReference type="SAM" id="MobiDB-lite"/>
    </source>
</evidence>
<keyword evidence="2" id="KW-0472">Membrane</keyword>
<keyword evidence="2" id="KW-1133">Transmembrane helix</keyword>
<feature type="chain" id="PRO_5034688242" description="Transmembrane protein" evidence="3">
    <location>
        <begin position="21"/>
        <end position="359"/>
    </location>
</feature>
<evidence type="ECO:0000313" key="4">
    <source>
        <dbReference type="EMBL" id="KAF7760945.1"/>
    </source>
</evidence>
<evidence type="ECO:0000313" key="5">
    <source>
        <dbReference type="Proteomes" id="UP000629468"/>
    </source>
</evidence>